<dbReference type="Gene3D" id="1.10.1660.10">
    <property type="match status" value="1"/>
</dbReference>
<evidence type="ECO:0000259" key="1">
    <source>
        <dbReference type="PROSITE" id="PS50937"/>
    </source>
</evidence>
<dbReference type="NCBIfam" id="NF033518">
    <property type="entry name" value="transpos_IS607"/>
    <property type="match status" value="1"/>
</dbReference>
<keyword evidence="4" id="KW-1185">Reference proteome</keyword>
<dbReference type="InterPro" id="IPR009061">
    <property type="entry name" value="DNA-bd_dom_put_sf"/>
</dbReference>
<evidence type="ECO:0000313" key="3">
    <source>
        <dbReference type="EMBL" id="TCP98365.1"/>
    </source>
</evidence>
<dbReference type="EMBL" id="SLYC01000042">
    <property type="protein sequence ID" value="TCP98365.1"/>
    <property type="molecule type" value="Genomic_DNA"/>
</dbReference>
<dbReference type="SUPFAM" id="SSF46955">
    <property type="entry name" value="Putative DNA-binding domain"/>
    <property type="match status" value="1"/>
</dbReference>
<accession>A0A4R2T840</accession>
<dbReference type="PANTHER" id="PTHR36172:SF1">
    <property type="entry name" value="RESOLVASE-RELATED"/>
    <property type="match status" value="1"/>
</dbReference>
<dbReference type="GO" id="GO:0000150">
    <property type="term" value="F:DNA strand exchange activity"/>
    <property type="evidence" value="ECO:0007669"/>
    <property type="project" value="InterPro"/>
</dbReference>
<dbReference type="PANTHER" id="PTHR36172">
    <property type="match status" value="1"/>
</dbReference>
<comment type="caution">
    <text evidence="3">The sequence shown here is derived from an EMBL/GenBank/DDBJ whole genome shotgun (WGS) entry which is preliminary data.</text>
</comment>
<dbReference type="InterPro" id="IPR051491">
    <property type="entry name" value="Recombinase/Transposase-rel"/>
</dbReference>
<dbReference type="Gene3D" id="1.10.287.2170">
    <property type="match status" value="1"/>
</dbReference>
<dbReference type="CDD" id="cd03769">
    <property type="entry name" value="SR_IS607_transposase_like"/>
    <property type="match status" value="1"/>
</dbReference>
<dbReference type="Pfam" id="PF00376">
    <property type="entry name" value="MerR"/>
    <property type="match status" value="1"/>
</dbReference>
<dbReference type="GO" id="GO:0006355">
    <property type="term" value="P:regulation of DNA-templated transcription"/>
    <property type="evidence" value="ECO:0007669"/>
    <property type="project" value="InterPro"/>
</dbReference>
<protein>
    <submittedName>
        <fullName evidence="3">Putative site-specific integrase-resolvase</fullName>
    </submittedName>
</protein>
<feature type="non-terminal residue" evidence="3">
    <location>
        <position position="1"/>
    </location>
</feature>
<dbReference type="InterPro" id="IPR041718">
    <property type="entry name" value="IS607_transposase-like"/>
</dbReference>
<dbReference type="SUPFAM" id="SSF53041">
    <property type="entry name" value="Resolvase-like"/>
    <property type="match status" value="1"/>
</dbReference>
<dbReference type="GO" id="GO:0003677">
    <property type="term" value="F:DNA binding"/>
    <property type="evidence" value="ECO:0007669"/>
    <property type="project" value="InterPro"/>
</dbReference>
<dbReference type="InterPro" id="IPR036162">
    <property type="entry name" value="Resolvase-like_N_sf"/>
</dbReference>
<name>A0A4R2T840_9FIRM</name>
<dbReference type="InterPro" id="IPR006119">
    <property type="entry name" value="Resolv_N"/>
</dbReference>
<sequence length="239" mass="27961">LIHSAYKDYIENNLERKMYNDFPYVFIIQGDNMKYYTIGQFSKLVGKSIQTLRLWDKEGKLKPHHITEGGHRYYSEQQINQVLQVPFFKKTKKIIGYCRVSSNKEKDGLERQVENVKTYMIAKGYSFDIITDIGSGINYNKKGLNQLIDMITNSEVEKVVILYKDRLLRFGFEIIENLCNKYGTTIEIIDNTEKIEEQELVEDLIQIVTVFSCRLQGKRANKAKKMIKELLQNDTSEES</sequence>
<dbReference type="SMART" id="SM00857">
    <property type="entry name" value="Resolvase"/>
    <property type="match status" value="1"/>
</dbReference>
<organism evidence="3 4">
    <name type="scientific">Serpentinicella alkaliphila</name>
    <dbReference type="NCBI Taxonomy" id="1734049"/>
    <lineage>
        <taxon>Bacteria</taxon>
        <taxon>Bacillati</taxon>
        <taxon>Bacillota</taxon>
        <taxon>Clostridia</taxon>
        <taxon>Peptostreptococcales</taxon>
        <taxon>Natronincolaceae</taxon>
        <taxon>Serpentinicella</taxon>
    </lineage>
</organism>
<dbReference type="AlphaFoldDB" id="A0A4R2T840"/>
<dbReference type="Gene3D" id="3.40.50.1390">
    <property type="entry name" value="Resolvase, N-terminal catalytic domain"/>
    <property type="match status" value="1"/>
</dbReference>
<dbReference type="SMART" id="SM00422">
    <property type="entry name" value="HTH_MERR"/>
    <property type="match status" value="1"/>
</dbReference>
<dbReference type="Pfam" id="PF00239">
    <property type="entry name" value="Resolvase"/>
    <property type="match status" value="1"/>
</dbReference>
<dbReference type="InterPro" id="IPR048046">
    <property type="entry name" value="Transpos_IS607"/>
</dbReference>
<dbReference type="InterPro" id="IPR000551">
    <property type="entry name" value="MerR-type_HTH_dom"/>
</dbReference>
<reference evidence="3 4" key="1">
    <citation type="submission" date="2019-03" db="EMBL/GenBank/DDBJ databases">
        <title>Genomic Encyclopedia of Type Strains, Phase IV (KMG-IV): sequencing the most valuable type-strain genomes for metagenomic binning, comparative biology and taxonomic classification.</title>
        <authorList>
            <person name="Goeker M."/>
        </authorList>
    </citation>
    <scope>NUCLEOTIDE SEQUENCE [LARGE SCALE GENOMIC DNA]</scope>
    <source>
        <strain evidence="3 4">DSM 100013</strain>
    </source>
</reference>
<feature type="domain" description="Resolvase/invertase-type recombinase catalytic" evidence="2">
    <location>
        <begin position="93"/>
        <end position="239"/>
    </location>
</feature>
<dbReference type="FunFam" id="3.40.50.1390:FF:000002">
    <property type="entry name" value="ORF1 in transposon ISC1904"/>
    <property type="match status" value="1"/>
</dbReference>
<dbReference type="Proteomes" id="UP000295504">
    <property type="component" value="Unassembled WGS sequence"/>
</dbReference>
<evidence type="ECO:0000313" key="4">
    <source>
        <dbReference type="Proteomes" id="UP000295504"/>
    </source>
</evidence>
<dbReference type="PROSITE" id="PS51736">
    <property type="entry name" value="RECOMBINASES_3"/>
    <property type="match status" value="1"/>
</dbReference>
<proteinExistence type="predicted"/>
<dbReference type="PROSITE" id="PS50937">
    <property type="entry name" value="HTH_MERR_2"/>
    <property type="match status" value="1"/>
</dbReference>
<evidence type="ECO:0000259" key="2">
    <source>
        <dbReference type="PROSITE" id="PS51736"/>
    </source>
</evidence>
<gene>
    <name evidence="3" type="ORF">EDD79_10421</name>
</gene>
<feature type="domain" description="HTH merR-type" evidence="1">
    <location>
        <begin position="35"/>
        <end position="97"/>
    </location>
</feature>